<feature type="compositionally biased region" description="Basic residues" evidence="1">
    <location>
        <begin position="21"/>
        <end position="30"/>
    </location>
</feature>
<gene>
    <name evidence="2" type="ORF">LPLAT_LOCUS5488</name>
</gene>
<dbReference type="Proteomes" id="UP001497644">
    <property type="component" value="Unassembled WGS sequence"/>
</dbReference>
<organism evidence="2 3">
    <name type="scientific">Lasius platythorax</name>
    <dbReference type="NCBI Taxonomy" id="488582"/>
    <lineage>
        <taxon>Eukaryota</taxon>
        <taxon>Metazoa</taxon>
        <taxon>Ecdysozoa</taxon>
        <taxon>Arthropoda</taxon>
        <taxon>Hexapoda</taxon>
        <taxon>Insecta</taxon>
        <taxon>Pterygota</taxon>
        <taxon>Neoptera</taxon>
        <taxon>Endopterygota</taxon>
        <taxon>Hymenoptera</taxon>
        <taxon>Apocrita</taxon>
        <taxon>Aculeata</taxon>
        <taxon>Formicoidea</taxon>
        <taxon>Formicidae</taxon>
        <taxon>Formicinae</taxon>
        <taxon>Lasius</taxon>
        <taxon>Lasius</taxon>
    </lineage>
</organism>
<evidence type="ECO:0000313" key="2">
    <source>
        <dbReference type="EMBL" id="CAL1672082.1"/>
    </source>
</evidence>
<dbReference type="AlphaFoldDB" id="A0AAV2MXY7"/>
<dbReference type="EMBL" id="CAXIPU020000446">
    <property type="protein sequence ID" value="CAL1672082.1"/>
    <property type="molecule type" value="Genomic_DNA"/>
</dbReference>
<feature type="compositionally biased region" description="Basic and acidic residues" evidence="1">
    <location>
        <begin position="1"/>
        <end position="20"/>
    </location>
</feature>
<accession>A0AAV2MXY7</accession>
<comment type="caution">
    <text evidence="2">The sequence shown here is derived from an EMBL/GenBank/DDBJ whole genome shotgun (WGS) entry which is preliminary data.</text>
</comment>
<protein>
    <submittedName>
        <fullName evidence="2">Uncharacterized protein</fullName>
    </submittedName>
</protein>
<feature type="compositionally biased region" description="Basic and acidic residues" evidence="1">
    <location>
        <begin position="32"/>
        <end position="41"/>
    </location>
</feature>
<keyword evidence="3" id="KW-1185">Reference proteome</keyword>
<evidence type="ECO:0000256" key="1">
    <source>
        <dbReference type="SAM" id="MobiDB-lite"/>
    </source>
</evidence>
<feature type="region of interest" description="Disordered" evidence="1">
    <location>
        <begin position="1"/>
        <end position="41"/>
    </location>
</feature>
<reference evidence="2" key="1">
    <citation type="submission" date="2024-04" db="EMBL/GenBank/DDBJ databases">
        <authorList>
            <consortium name="Molecular Ecology Group"/>
        </authorList>
    </citation>
    <scope>NUCLEOTIDE SEQUENCE</scope>
</reference>
<evidence type="ECO:0000313" key="3">
    <source>
        <dbReference type="Proteomes" id="UP001497644"/>
    </source>
</evidence>
<sequence>MLKRKRDVEENRREEEEAFRKSKMVIRSPRKGGMEERDREDWGRKLREELKKDMMEGIKALSEKIKEKIKGINNGIKGQGEALRGEFEKLKEGFRERERKWEEERKELRGSIEMLEEKIKGWVMGEKGKEEEGERGGGEKE</sequence>
<name>A0AAV2MXY7_9HYME</name>
<proteinExistence type="predicted"/>